<comment type="similarity">
    <text evidence="7">Belongs to the binding-protein-dependent transport system permease family.</text>
</comment>
<feature type="domain" description="ABC transmembrane type-1" evidence="8">
    <location>
        <begin position="94"/>
        <end position="312"/>
    </location>
</feature>
<keyword evidence="2 7" id="KW-0813">Transport</keyword>
<dbReference type="EMBL" id="CYHG01000002">
    <property type="protein sequence ID" value="CUB02861.1"/>
    <property type="molecule type" value="Genomic_DNA"/>
</dbReference>
<dbReference type="PANTHER" id="PTHR43163">
    <property type="entry name" value="DIPEPTIDE TRANSPORT SYSTEM PERMEASE PROTEIN DPPB-RELATED"/>
    <property type="match status" value="1"/>
</dbReference>
<evidence type="ECO:0000256" key="6">
    <source>
        <dbReference type="ARBA" id="ARBA00023136"/>
    </source>
</evidence>
<feature type="transmembrane region" description="Helical" evidence="7">
    <location>
        <begin position="289"/>
        <end position="312"/>
    </location>
</feature>
<feature type="transmembrane region" description="Helical" evidence="7">
    <location>
        <begin position="131"/>
        <end position="155"/>
    </location>
</feature>
<dbReference type="OrthoDB" id="9805855at2"/>
<keyword evidence="6 7" id="KW-0472">Membrane</keyword>
<dbReference type="InterPro" id="IPR035906">
    <property type="entry name" value="MetI-like_sf"/>
</dbReference>
<comment type="subcellular location">
    <subcellularLocation>
        <location evidence="1 7">Cell membrane</location>
        <topology evidence="1 7">Multi-pass membrane protein</topology>
    </subcellularLocation>
</comment>
<dbReference type="CDD" id="cd06261">
    <property type="entry name" value="TM_PBP2"/>
    <property type="match status" value="1"/>
</dbReference>
<evidence type="ECO:0000256" key="7">
    <source>
        <dbReference type="RuleBase" id="RU363032"/>
    </source>
</evidence>
<dbReference type="Pfam" id="PF19300">
    <property type="entry name" value="BPD_transp_1_N"/>
    <property type="match status" value="1"/>
</dbReference>
<accession>A0A0K6IIF4</accession>
<evidence type="ECO:0000259" key="8">
    <source>
        <dbReference type="PROSITE" id="PS50928"/>
    </source>
</evidence>
<feature type="transmembrane region" description="Helical" evidence="7">
    <location>
        <begin position="186"/>
        <end position="208"/>
    </location>
</feature>
<evidence type="ECO:0000256" key="4">
    <source>
        <dbReference type="ARBA" id="ARBA00022692"/>
    </source>
</evidence>
<gene>
    <name evidence="9" type="ORF">Ga0061065_102198</name>
</gene>
<dbReference type="Gene3D" id="1.10.3720.10">
    <property type="entry name" value="MetI-like"/>
    <property type="match status" value="1"/>
</dbReference>
<dbReference type="GO" id="GO:0055085">
    <property type="term" value="P:transmembrane transport"/>
    <property type="evidence" value="ECO:0007669"/>
    <property type="project" value="InterPro"/>
</dbReference>
<dbReference type="SUPFAM" id="SSF161098">
    <property type="entry name" value="MetI-like"/>
    <property type="match status" value="1"/>
</dbReference>
<dbReference type="Proteomes" id="UP000182769">
    <property type="component" value="Unassembled WGS sequence"/>
</dbReference>
<evidence type="ECO:0000256" key="3">
    <source>
        <dbReference type="ARBA" id="ARBA00022475"/>
    </source>
</evidence>
<dbReference type="RefSeq" id="WP_055461830.1">
    <property type="nucleotide sequence ID" value="NZ_CYHG01000002.1"/>
</dbReference>
<dbReference type="InterPro" id="IPR045621">
    <property type="entry name" value="BPD_transp_1_N"/>
</dbReference>
<evidence type="ECO:0000313" key="9">
    <source>
        <dbReference type="EMBL" id="CUB02861.1"/>
    </source>
</evidence>
<evidence type="ECO:0000256" key="2">
    <source>
        <dbReference type="ARBA" id="ARBA00022448"/>
    </source>
</evidence>
<organism evidence="9 10">
    <name type="scientific">Marinomonas fungiae</name>
    <dbReference type="NCBI Taxonomy" id="1137284"/>
    <lineage>
        <taxon>Bacteria</taxon>
        <taxon>Pseudomonadati</taxon>
        <taxon>Pseudomonadota</taxon>
        <taxon>Gammaproteobacteria</taxon>
        <taxon>Oceanospirillales</taxon>
        <taxon>Oceanospirillaceae</taxon>
        <taxon>Marinomonas</taxon>
    </lineage>
</organism>
<evidence type="ECO:0000313" key="10">
    <source>
        <dbReference type="Proteomes" id="UP000182769"/>
    </source>
</evidence>
<dbReference type="PROSITE" id="PS50928">
    <property type="entry name" value="ABC_TM1"/>
    <property type="match status" value="1"/>
</dbReference>
<dbReference type="InterPro" id="IPR000515">
    <property type="entry name" value="MetI-like"/>
</dbReference>
<feature type="transmembrane region" description="Helical" evidence="7">
    <location>
        <begin position="100"/>
        <end position="119"/>
    </location>
</feature>
<keyword evidence="10" id="KW-1185">Reference proteome</keyword>
<dbReference type="STRING" id="1137284.GCA_001418205_00703"/>
<evidence type="ECO:0000256" key="1">
    <source>
        <dbReference type="ARBA" id="ARBA00004651"/>
    </source>
</evidence>
<proteinExistence type="inferred from homology"/>
<dbReference type="GO" id="GO:0005886">
    <property type="term" value="C:plasma membrane"/>
    <property type="evidence" value="ECO:0007669"/>
    <property type="project" value="UniProtKB-SubCell"/>
</dbReference>
<dbReference type="AlphaFoldDB" id="A0A0K6IIF4"/>
<sequence length="326" mass="36295">MLRFIGRRLLQAMFVLLIISVISFMIQDKLGDPVQQMVGQSVPQQDRLALQQDLGLNDPLLVQYGRFLGRALQGDLGTSYYYKEATLDIILSRLPATLELSFSALVLVILLATPLGVVAAIHPKSLLSRAILIFSTLGLSVPIFIVAVFLMYFFAIEWRLLPSFGRGETTWVMGLWQSGLFNKDGLLHLLLPSFSLAFVLTPMFIRLIRAEMIDALQSEYIRYAWSKGISASRIYFVHALKNTMLPVITVAGIQVGTLVAYTILTESIFQWPGMGLLFMEAVTRVDVPLISAYLMVVGVIFVVTNTVVDLVYSLVNPRVRLPGYGS</sequence>
<keyword evidence="3" id="KW-1003">Cell membrane</keyword>
<dbReference type="PANTHER" id="PTHR43163:SF2">
    <property type="entry name" value="ABC TRANSPORTER PERMEASE PROTEIN"/>
    <property type="match status" value="1"/>
</dbReference>
<protein>
    <submittedName>
        <fullName evidence="9">ABC-type dipeptide/oligopeptide/nickel transport system, permease component</fullName>
    </submittedName>
</protein>
<evidence type="ECO:0000256" key="5">
    <source>
        <dbReference type="ARBA" id="ARBA00022989"/>
    </source>
</evidence>
<dbReference type="Pfam" id="PF00528">
    <property type="entry name" value="BPD_transp_1"/>
    <property type="match status" value="1"/>
</dbReference>
<reference evidence="10" key="1">
    <citation type="submission" date="2015-08" db="EMBL/GenBank/DDBJ databases">
        <authorList>
            <person name="Varghese N."/>
        </authorList>
    </citation>
    <scope>NUCLEOTIDE SEQUENCE [LARGE SCALE GENOMIC DNA]</scope>
    <source>
        <strain evidence="10">JCM 18476</strain>
    </source>
</reference>
<feature type="transmembrane region" description="Helical" evidence="7">
    <location>
        <begin position="243"/>
        <end position="269"/>
    </location>
</feature>
<keyword evidence="4 7" id="KW-0812">Transmembrane</keyword>
<feature type="transmembrane region" description="Helical" evidence="7">
    <location>
        <begin position="9"/>
        <end position="27"/>
    </location>
</feature>
<name>A0A0K6IIF4_9GAMM</name>
<keyword evidence="5 7" id="KW-1133">Transmembrane helix</keyword>